<reference evidence="2" key="1">
    <citation type="journal article" date="2019" name="Int. J. Syst. Evol. Microbiol.">
        <title>The Global Catalogue of Microorganisms (GCM) 10K type strain sequencing project: providing services to taxonomists for standard genome sequencing and annotation.</title>
        <authorList>
            <consortium name="The Broad Institute Genomics Platform"/>
            <consortium name="The Broad Institute Genome Sequencing Center for Infectious Disease"/>
            <person name="Wu L."/>
            <person name="Ma J."/>
        </authorList>
    </citation>
    <scope>NUCLEOTIDE SEQUENCE [LARGE SCALE GENOMIC DNA]</scope>
    <source>
        <strain evidence="2">CGMCC 4.7241</strain>
    </source>
</reference>
<dbReference type="EMBL" id="JBHRZH010000023">
    <property type="protein sequence ID" value="MFC3764376.1"/>
    <property type="molecule type" value="Genomic_DNA"/>
</dbReference>
<dbReference type="InterPro" id="IPR006311">
    <property type="entry name" value="TAT_signal"/>
</dbReference>
<organism evidence="1 2">
    <name type="scientific">Tenggerimyces flavus</name>
    <dbReference type="NCBI Taxonomy" id="1708749"/>
    <lineage>
        <taxon>Bacteria</taxon>
        <taxon>Bacillati</taxon>
        <taxon>Actinomycetota</taxon>
        <taxon>Actinomycetes</taxon>
        <taxon>Propionibacteriales</taxon>
        <taxon>Nocardioidaceae</taxon>
        <taxon>Tenggerimyces</taxon>
    </lineage>
</organism>
<gene>
    <name evidence="1" type="ORF">ACFOUW_26310</name>
</gene>
<name>A0ABV7YID6_9ACTN</name>
<dbReference type="Proteomes" id="UP001595699">
    <property type="component" value="Unassembled WGS sequence"/>
</dbReference>
<sequence>MSERDDHVALSHAEPITEALNAGTLSRRGFLVIGGGGLLVAGVQATAPGLLGKAWAAETPSHQLELTRAADMLRLKFDFYNLVLSTSTNPPQLTRQNAGQDAYVVVTFPSQHVMEDPVLETDPRPAPGAVKTEAVESSHLGFKVPATVTSLPYTESALFAWWQWIMNVVPRALPAGTPPFEPGEPTPAYVEPDALQTDLRLVDWLHLSPDSLTTWTHAAAPVTHGARTELWHTRLVNRDDENRPDVLSGPTSLRAVYTETPPNGTPFTVFGPNHPNEIVQNTSDFSAPFVKEAGTDLVLLSALGSSLELEGTWDTTKGATLIKWRHRSSIGRDNYVRLENAGFLFPFGNRAVLVRESQRRIENGVAYLFQNLFIIVKEPVKSFPDAANAEPRPNAFPFRRIQLTTTVTPTLAQSPELILTGKQSFWVQIGDTPRDLAFPVVATDLEGRKIEFSCPLAFVFAGYSPTDLNAKYNPALDEARGSGPGTVLAELYQDYGSLESYAQLATDKRRAISLKGQQVGFATPLQPGESAYPVQTLYLGADINEQMPPDERIKRDLPNFYPTVLAADVRLPAVEAIAGPGAISTIGFDPAYAKAPSTLAAGAAAAAAEVPDVFARVQTNVAKMGELLEYVQQLPGSTDPNATVGATFKAENVGGIAVPNLNVGALSRRFGPVSGTADKISELRDQAKFDPNDFFTGEATKLLGSIPLNEILGAANVTDPKGGGPTIKTTVVYPNGNTNQLPEAVVTKLDWNPALKNQNQDATDPDKFGPFEAHGNGVAAELELHGEFRVNLQTGERTSKITGELRNFTIHLVDRNDSSLYFLAIVFNKFSFEQHNDSKPNLTPDLGTVMFKGPLNFINTLQRYLQTGGSGPNIDVQPSGITAGYTLALPTISLGVFSLQQLSFSAGLSLPFDGRPVSARFGFCSREQKFLVSVYVFAGGGFFALELGPSGLVMMEAAIEFGGNLSLDIVVASGSITVMAGIYFRLENNDEITLTGYLRATGRLSVLGLITITAEFYLGLTYSNAGGANIVEGEASLKVSIDILFFSVSVTLRVRKQFAGPDSANGAAALAAAPAAEQPEFADLMTHSDWTAYCDSFAA</sequence>
<proteinExistence type="predicted"/>
<comment type="caution">
    <text evidence="1">The sequence shown here is derived from an EMBL/GenBank/DDBJ whole genome shotgun (WGS) entry which is preliminary data.</text>
</comment>
<protein>
    <submittedName>
        <fullName evidence="1">Uncharacterized protein</fullName>
    </submittedName>
</protein>
<accession>A0ABV7YID6</accession>
<dbReference type="PROSITE" id="PS51318">
    <property type="entry name" value="TAT"/>
    <property type="match status" value="1"/>
</dbReference>
<dbReference type="RefSeq" id="WP_205115384.1">
    <property type="nucleotide sequence ID" value="NZ_JAFBCM010000001.1"/>
</dbReference>
<evidence type="ECO:0000313" key="1">
    <source>
        <dbReference type="EMBL" id="MFC3764376.1"/>
    </source>
</evidence>
<evidence type="ECO:0000313" key="2">
    <source>
        <dbReference type="Proteomes" id="UP001595699"/>
    </source>
</evidence>
<keyword evidence="2" id="KW-1185">Reference proteome</keyword>